<dbReference type="InterPro" id="IPR000421">
    <property type="entry name" value="FA58C"/>
</dbReference>
<dbReference type="CDD" id="cd14752">
    <property type="entry name" value="GH31_N"/>
    <property type="match status" value="1"/>
</dbReference>
<dbReference type="InterPro" id="IPR008979">
    <property type="entry name" value="Galactose-bd-like_sf"/>
</dbReference>
<dbReference type="Gene3D" id="2.60.120.260">
    <property type="entry name" value="Galactose-binding domain-like"/>
    <property type="match status" value="1"/>
</dbReference>
<proteinExistence type="inferred from homology"/>
<comment type="similarity">
    <text evidence="1 3">Belongs to the glycosyl hydrolase 31 family.</text>
</comment>
<evidence type="ECO:0000256" key="1">
    <source>
        <dbReference type="ARBA" id="ARBA00007806"/>
    </source>
</evidence>
<feature type="signal peptide" evidence="5">
    <location>
        <begin position="1"/>
        <end position="26"/>
    </location>
</feature>
<dbReference type="InterPro" id="IPR017853">
    <property type="entry name" value="GH"/>
</dbReference>
<evidence type="ECO:0000256" key="3">
    <source>
        <dbReference type="RuleBase" id="RU361185"/>
    </source>
</evidence>
<dbReference type="InterPro" id="IPR000322">
    <property type="entry name" value="Glyco_hydro_31_TIM"/>
</dbReference>
<dbReference type="CAZy" id="GH31">
    <property type="family name" value="Glycoside Hydrolase Family 31"/>
</dbReference>
<dbReference type="Pfam" id="PF00754">
    <property type="entry name" value="F5_F8_type_C"/>
    <property type="match status" value="1"/>
</dbReference>
<organism evidence="7 8">
    <name type="scientific">Eubacterium ventriosum ATCC 27560</name>
    <dbReference type="NCBI Taxonomy" id="411463"/>
    <lineage>
        <taxon>Bacteria</taxon>
        <taxon>Bacillati</taxon>
        <taxon>Bacillota</taxon>
        <taxon>Clostridia</taxon>
        <taxon>Eubacteriales</taxon>
        <taxon>Eubacteriaceae</taxon>
        <taxon>Eubacterium</taxon>
    </lineage>
</organism>
<keyword evidence="4" id="KW-0472">Membrane</keyword>
<name>A5Z7Y3_9FIRM</name>
<dbReference type="Proteomes" id="UP000006000">
    <property type="component" value="Unassembled WGS sequence"/>
</dbReference>
<evidence type="ECO:0000259" key="6">
    <source>
        <dbReference type="PROSITE" id="PS50022"/>
    </source>
</evidence>
<dbReference type="InterPro" id="IPR051816">
    <property type="entry name" value="Glycosyl_Hydrolase_31"/>
</dbReference>
<dbReference type="RefSeq" id="WP_005363350.1">
    <property type="nucleotide sequence ID" value="NZ_DS264285.1"/>
</dbReference>
<dbReference type="GO" id="GO:0004553">
    <property type="term" value="F:hydrolase activity, hydrolyzing O-glycosyl compounds"/>
    <property type="evidence" value="ECO:0007669"/>
    <property type="project" value="InterPro"/>
</dbReference>
<dbReference type="GO" id="GO:0030246">
    <property type="term" value="F:carbohydrate binding"/>
    <property type="evidence" value="ECO:0007669"/>
    <property type="project" value="InterPro"/>
</dbReference>
<dbReference type="InterPro" id="IPR013780">
    <property type="entry name" value="Glyco_hydro_b"/>
</dbReference>
<dbReference type="Gene3D" id="2.60.40.1180">
    <property type="entry name" value="Golgi alpha-mannosidase II"/>
    <property type="match status" value="1"/>
</dbReference>
<gene>
    <name evidence="7" type="ORF">EUBVEN_01823</name>
</gene>
<reference evidence="7 8" key="1">
    <citation type="submission" date="2007-03" db="EMBL/GenBank/DDBJ databases">
        <authorList>
            <person name="Fulton L."/>
            <person name="Clifton S."/>
            <person name="Fulton B."/>
            <person name="Xu J."/>
            <person name="Minx P."/>
            <person name="Pepin K.H."/>
            <person name="Johnson M."/>
            <person name="Thiruvilangam P."/>
            <person name="Bhonagiri V."/>
            <person name="Nash W.E."/>
            <person name="Mardis E.R."/>
            <person name="Wilson R.K."/>
        </authorList>
    </citation>
    <scope>NUCLEOTIDE SEQUENCE [LARGE SCALE GENOMIC DNA]</scope>
    <source>
        <strain evidence="7 8">ATCC 27560</strain>
    </source>
</reference>
<dbReference type="Pfam" id="PF21365">
    <property type="entry name" value="Glyco_hydro_31_3rd"/>
    <property type="match status" value="1"/>
</dbReference>
<dbReference type="PANTHER" id="PTHR43863">
    <property type="entry name" value="HYDROLASE, PUTATIVE (AFU_ORTHOLOGUE AFUA_1G03140)-RELATED"/>
    <property type="match status" value="1"/>
</dbReference>
<dbReference type="HOGENOM" id="CLU_303609_0_0_9"/>
<dbReference type="SUPFAM" id="SSF51011">
    <property type="entry name" value="Glycosyl hydrolase domain"/>
    <property type="match status" value="1"/>
</dbReference>
<dbReference type="InterPro" id="IPR011013">
    <property type="entry name" value="Gal_mutarotase_sf_dom"/>
</dbReference>
<dbReference type="PANTHER" id="PTHR43863:SF2">
    <property type="entry name" value="MALTASE-GLUCOAMYLASE"/>
    <property type="match status" value="1"/>
</dbReference>
<evidence type="ECO:0000313" key="8">
    <source>
        <dbReference type="Proteomes" id="UP000006000"/>
    </source>
</evidence>
<dbReference type="eggNOG" id="COG1501">
    <property type="taxonomic scope" value="Bacteria"/>
</dbReference>
<dbReference type="InterPro" id="IPR025887">
    <property type="entry name" value="Glyco_hydro_31_N_dom"/>
</dbReference>
<keyword evidence="2 3" id="KW-0326">Glycosidase</keyword>
<evidence type="ECO:0000256" key="2">
    <source>
        <dbReference type="ARBA" id="ARBA00023295"/>
    </source>
</evidence>
<reference evidence="7 8" key="2">
    <citation type="submission" date="2007-04" db="EMBL/GenBank/DDBJ databases">
        <title>Draft genome sequence of Eubacterium ventriosum (ATCC 27560).</title>
        <authorList>
            <person name="Sudarsanam P."/>
            <person name="Ley R."/>
            <person name="Guruge J."/>
            <person name="Turnbaugh P.J."/>
            <person name="Mahowald M."/>
            <person name="Liep D."/>
            <person name="Gordon J."/>
        </authorList>
    </citation>
    <scope>NUCLEOTIDE SEQUENCE [LARGE SCALE GENOMIC DNA]</scope>
    <source>
        <strain evidence="7 8">ATCC 27560</strain>
    </source>
</reference>
<dbReference type="SUPFAM" id="SSF74650">
    <property type="entry name" value="Galactose mutarotase-like"/>
    <property type="match status" value="1"/>
</dbReference>
<accession>A5Z7Y3</accession>
<dbReference type="Gene3D" id="3.20.20.80">
    <property type="entry name" value="Glycosidases"/>
    <property type="match status" value="1"/>
</dbReference>
<keyword evidence="4" id="KW-0812">Transmembrane</keyword>
<evidence type="ECO:0000256" key="4">
    <source>
        <dbReference type="SAM" id="Phobius"/>
    </source>
</evidence>
<keyword evidence="4" id="KW-1133">Transmembrane helix</keyword>
<dbReference type="eggNOG" id="COG3828">
    <property type="taxonomic scope" value="Bacteria"/>
</dbReference>
<comment type="caution">
    <text evidence="7">The sequence shown here is derived from an EMBL/GenBank/DDBJ whole genome shotgun (WGS) entry which is preliminary data.</text>
</comment>
<dbReference type="SUPFAM" id="SSF51445">
    <property type="entry name" value="(Trans)glycosidases"/>
    <property type="match status" value="1"/>
</dbReference>
<dbReference type="AlphaFoldDB" id="A5Z7Y3"/>
<dbReference type="Pfam" id="PF13802">
    <property type="entry name" value="Gal_mutarotas_2"/>
    <property type="match status" value="1"/>
</dbReference>
<evidence type="ECO:0000256" key="5">
    <source>
        <dbReference type="SAM" id="SignalP"/>
    </source>
</evidence>
<keyword evidence="3" id="KW-0378">Hydrolase</keyword>
<feature type="chain" id="PRO_5002688118" evidence="5">
    <location>
        <begin position="27"/>
        <end position="980"/>
    </location>
</feature>
<dbReference type="SUPFAM" id="SSF49785">
    <property type="entry name" value="Galactose-binding domain-like"/>
    <property type="match status" value="1"/>
</dbReference>
<protein>
    <submittedName>
        <fullName evidence="7">F5/8 type C domain protein</fullName>
    </submittedName>
</protein>
<feature type="transmembrane region" description="Helical" evidence="4">
    <location>
        <begin position="944"/>
        <end position="965"/>
    </location>
</feature>
<dbReference type="GO" id="GO:0005975">
    <property type="term" value="P:carbohydrate metabolic process"/>
    <property type="evidence" value="ECO:0007669"/>
    <property type="project" value="InterPro"/>
</dbReference>
<dbReference type="PROSITE" id="PS50022">
    <property type="entry name" value="FA58C_3"/>
    <property type="match status" value="1"/>
</dbReference>
<keyword evidence="5" id="KW-0732">Signal</keyword>
<dbReference type="Gene3D" id="2.60.40.1760">
    <property type="entry name" value="glycosyl hydrolase (family 31)"/>
    <property type="match status" value="1"/>
</dbReference>
<dbReference type="EMBL" id="AAVL02000035">
    <property type="protein sequence ID" value="EDM51040.1"/>
    <property type="molecule type" value="Genomic_DNA"/>
</dbReference>
<evidence type="ECO:0000313" key="7">
    <source>
        <dbReference type="EMBL" id="EDM51040.1"/>
    </source>
</evidence>
<sequence>MRKSNKIIALVLSIILTVSMSATVFAATKAKPNEWDSFGTSAEGPKYPQIRGEYRTVDSLVGIKKKQKEFILEVKVDGKTEKLHLTFPSTGGFRLTGSHKGYFAPKDVQDITYQKNDKTMIQMRAEDGTAVSFKKEGSGFRLSVFNKENRKLFDISPEQIAFSFENSEIKKVRLELPLASEESIYGTGERFNELDQTGKRLLMWNVDAGYNNATGALNAEKWRGYKNVPIIYSNRGYTLFFNSFYSGRLDIGYTNSKKCTMEFQGPDFDFFVWTGTPKENISGYTSLTGTSIVLPKWGYRYMAGGHSKFWETYGGSTIGSILKMQQGFKNIGTPDIAAVYVESADITDAKIYNALKKTGTKLLTWNSPDYNIDTMKGYLPGVDTKKLPITKSVNNPLADVGCFIDFTDPMSKTMLNNRIGNYGKLGWAGGLVDFGELIPLRALFRGNGSTGAEMHNMFPYWETKVYNEVLKEKTIDGSVTFSRAGCAGAQSYSAFFNGDQASGMNGMKMQLISGLSDSASGFTMWGADLGGLDGSLSNEVYARAVEFSAFQPIMRAHGQTSRFPWDYGKTGEKTYLKYYWLRENLLNTIYSAAIKSNKKGTPVATPLTMEYPNEAKYDGLYTTYLFCDDFLVSPVLEEQAYLNDVAFPKGTWYGLYNGEKIEGGKTKQVEAPIDEIPVYLKAGATVPVTVSDSLNLSDSMQDVDKAEALLVTIPDEERENIFYKDENTCAKYVSTRVDENTFEVKADSGNETTAVILKGSAAYSVELDGEKLECLDNKPNSKGEKGYFCENNEQTIINLGKKDWKKIKISLGKIQTKNVLKDAKVSDKKLAATIDGDYNSKYVLSNKAGTEDLIYELKEKNEIQNIKVKWTAQYSEKYKVSVSENGKEWKEVLSEEEGIGGIKEIPLKGTIAKYIKIHDVEKKTGSVPTLYEVEAYGVQATTSIWIYAIIIVLICIVIVLMIVTLKVLRRKKHEDIVSRR</sequence>
<feature type="domain" description="F5/8 type C" evidence="6">
    <location>
        <begin position="794"/>
        <end position="938"/>
    </location>
</feature>
<dbReference type="Pfam" id="PF01055">
    <property type="entry name" value="Glyco_hydro_31_2nd"/>
    <property type="match status" value="1"/>
</dbReference>
<dbReference type="OrthoDB" id="176168at2"/>
<dbReference type="STRING" id="411463.EUBVEN_01823"/>
<dbReference type="InterPro" id="IPR048395">
    <property type="entry name" value="Glyco_hydro_31_C"/>
</dbReference>